<protein>
    <recommendedName>
        <fullName evidence="1">Methyltransferase type 11 domain-containing protein</fullName>
    </recommendedName>
</protein>
<dbReference type="GO" id="GO:0008757">
    <property type="term" value="F:S-adenosylmethionine-dependent methyltransferase activity"/>
    <property type="evidence" value="ECO:0007669"/>
    <property type="project" value="InterPro"/>
</dbReference>
<keyword evidence="3" id="KW-1185">Reference proteome</keyword>
<feature type="domain" description="Methyltransferase type 11" evidence="1">
    <location>
        <begin position="2"/>
        <end position="48"/>
    </location>
</feature>
<dbReference type="SUPFAM" id="SSF53335">
    <property type="entry name" value="S-adenosyl-L-methionine-dependent methyltransferases"/>
    <property type="match status" value="1"/>
</dbReference>
<proteinExistence type="predicted"/>
<name>A0A917ANL3_9BACI</name>
<dbReference type="AlphaFoldDB" id="A0A917ANL3"/>
<comment type="caution">
    <text evidence="2">The sequence shown here is derived from an EMBL/GenBank/DDBJ whole genome shotgun (WGS) entry which is preliminary data.</text>
</comment>
<evidence type="ECO:0000313" key="3">
    <source>
        <dbReference type="Proteomes" id="UP000605259"/>
    </source>
</evidence>
<dbReference type="Pfam" id="PF08241">
    <property type="entry name" value="Methyltransf_11"/>
    <property type="match status" value="1"/>
</dbReference>
<sequence length="55" mass="6280">MKILQASVADIPVEHATFHLIAAFQTHYFWSDFERIIEEVYRVLKPDGGSCSAKI</sequence>
<evidence type="ECO:0000259" key="1">
    <source>
        <dbReference type="Pfam" id="PF08241"/>
    </source>
</evidence>
<gene>
    <name evidence="2" type="ORF">GCM10007140_12710</name>
</gene>
<evidence type="ECO:0000313" key="2">
    <source>
        <dbReference type="EMBL" id="GGE63924.1"/>
    </source>
</evidence>
<dbReference type="InterPro" id="IPR013216">
    <property type="entry name" value="Methyltransf_11"/>
</dbReference>
<dbReference type="InterPro" id="IPR029063">
    <property type="entry name" value="SAM-dependent_MTases_sf"/>
</dbReference>
<reference evidence="2" key="1">
    <citation type="journal article" date="2014" name="Int. J. Syst. Evol. Microbiol.">
        <title>Complete genome sequence of Corynebacterium casei LMG S-19264T (=DSM 44701T), isolated from a smear-ripened cheese.</title>
        <authorList>
            <consortium name="US DOE Joint Genome Institute (JGI-PGF)"/>
            <person name="Walter F."/>
            <person name="Albersmeier A."/>
            <person name="Kalinowski J."/>
            <person name="Ruckert C."/>
        </authorList>
    </citation>
    <scope>NUCLEOTIDE SEQUENCE</scope>
    <source>
        <strain evidence="2">CGMCC 1.12698</strain>
    </source>
</reference>
<dbReference type="EMBL" id="BMFK01000001">
    <property type="protein sequence ID" value="GGE63924.1"/>
    <property type="molecule type" value="Genomic_DNA"/>
</dbReference>
<accession>A0A917ANL3</accession>
<organism evidence="2 3">
    <name type="scientific">Priestia taiwanensis</name>
    <dbReference type="NCBI Taxonomy" id="1347902"/>
    <lineage>
        <taxon>Bacteria</taxon>
        <taxon>Bacillati</taxon>
        <taxon>Bacillota</taxon>
        <taxon>Bacilli</taxon>
        <taxon>Bacillales</taxon>
        <taxon>Bacillaceae</taxon>
        <taxon>Priestia</taxon>
    </lineage>
</organism>
<dbReference type="Proteomes" id="UP000605259">
    <property type="component" value="Unassembled WGS sequence"/>
</dbReference>
<reference evidence="2" key="2">
    <citation type="submission" date="2020-09" db="EMBL/GenBank/DDBJ databases">
        <authorList>
            <person name="Sun Q."/>
            <person name="Zhou Y."/>
        </authorList>
    </citation>
    <scope>NUCLEOTIDE SEQUENCE</scope>
    <source>
        <strain evidence="2">CGMCC 1.12698</strain>
    </source>
</reference>
<dbReference type="Gene3D" id="3.40.50.150">
    <property type="entry name" value="Vaccinia Virus protein VP39"/>
    <property type="match status" value="1"/>
</dbReference>